<dbReference type="STRING" id="291195.A0A437APJ1"/>
<accession>A0A437APJ1</accession>
<comment type="caution">
    <text evidence="2">The sequence shown here is derived from an EMBL/GenBank/DDBJ whole genome shotgun (WGS) entry which is preliminary data.</text>
</comment>
<dbReference type="VEuPathDB" id="MicrosporidiaDB:TUBRATIS_004780"/>
<dbReference type="PANTHER" id="PTHR31841:SF1">
    <property type="entry name" value="PROTEIN FAM72A-RELATED"/>
    <property type="match status" value="1"/>
</dbReference>
<comment type="similarity">
    <text evidence="1">Belongs to the FAM72 family.</text>
</comment>
<evidence type="ECO:0000313" key="3">
    <source>
        <dbReference type="Proteomes" id="UP000282876"/>
    </source>
</evidence>
<keyword evidence="3" id="KW-1185">Reference proteome</keyword>
<evidence type="ECO:0000256" key="1">
    <source>
        <dbReference type="ARBA" id="ARBA00006888"/>
    </source>
</evidence>
<gene>
    <name evidence="2" type="ORF">TUBRATIS_004780</name>
</gene>
<dbReference type="OrthoDB" id="2526683at2759"/>
<sequence length="134" mass="15853">MYRVQEMKPKEEMTVIFTLYCFECSNILAYKAYEAYLVLNPHVLSFVSNEDCKNLTKINEVYRSKYCLCDIKDNACLRCGTIVGYSVIQPCDICYRNDINRNTTVFYDMSVRIGLFDLNSYNNDYDKEEYILDR</sequence>
<organism evidence="2 3">
    <name type="scientific">Tubulinosema ratisbonensis</name>
    <dbReference type="NCBI Taxonomy" id="291195"/>
    <lineage>
        <taxon>Eukaryota</taxon>
        <taxon>Fungi</taxon>
        <taxon>Fungi incertae sedis</taxon>
        <taxon>Microsporidia</taxon>
        <taxon>Tubulinosematoidea</taxon>
        <taxon>Tubulinosematidae</taxon>
        <taxon>Tubulinosema</taxon>
    </lineage>
</organism>
<dbReference type="Proteomes" id="UP000282876">
    <property type="component" value="Unassembled WGS sequence"/>
</dbReference>
<dbReference type="GO" id="GO:0005829">
    <property type="term" value="C:cytosol"/>
    <property type="evidence" value="ECO:0007669"/>
    <property type="project" value="TreeGrafter"/>
</dbReference>
<dbReference type="PANTHER" id="PTHR31841">
    <property type="entry name" value="PROTEIN FAM72A-RELATED"/>
    <property type="match status" value="1"/>
</dbReference>
<reference evidence="2 3" key="1">
    <citation type="submission" date="2018-10" db="EMBL/GenBank/DDBJ databases">
        <title>Draft genome sequence of the microsporidian Tubulinosema ratisbonensis.</title>
        <authorList>
            <person name="Polonais V."/>
            <person name="Peyretaillade E."/>
            <person name="Niehus S."/>
            <person name="Wawrzyniak I."/>
            <person name="Franchet A."/>
            <person name="Gaspin C."/>
            <person name="Reichstadt M."/>
            <person name="Belser C."/>
            <person name="Labadie K."/>
            <person name="Delbac F."/>
            <person name="Ferrandon D."/>
        </authorList>
    </citation>
    <scope>NUCLEOTIDE SEQUENCE [LARGE SCALE GENOMIC DNA]</scope>
    <source>
        <strain evidence="2 3">Franzen</strain>
    </source>
</reference>
<evidence type="ECO:0000313" key="2">
    <source>
        <dbReference type="EMBL" id="RVD93008.1"/>
    </source>
</evidence>
<protein>
    <submittedName>
        <fullName evidence="2">FAM72 domain-containing protein</fullName>
    </submittedName>
</protein>
<dbReference type="AlphaFoldDB" id="A0A437APJ1"/>
<dbReference type="InterPro" id="IPR026768">
    <property type="entry name" value="YPEH2ZP"/>
</dbReference>
<name>A0A437APJ1_9MICR</name>
<proteinExistence type="inferred from homology"/>
<dbReference type="Pfam" id="PF14976">
    <property type="entry name" value="YPEH2ZP"/>
    <property type="match status" value="1"/>
</dbReference>
<dbReference type="EMBL" id="RCSS01000105">
    <property type="protein sequence ID" value="RVD93008.1"/>
    <property type="molecule type" value="Genomic_DNA"/>
</dbReference>